<dbReference type="PANTHER" id="PTHR24121:SF23">
    <property type="entry name" value="NO MECHANORECEPTOR POTENTIAL C, ISOFORM H"/>
    <property type="match status" value="1"/>
</dbReference>
<protein>
    <submittedName>
        <fullName evidence="2">Uncharacterized protein</fullName>
    </submittedName>
</protein>
<reference evidence="2" key="1">
    <citation type="submission" date="2021-01" db="EMBL/GenBank/DDBJ databases">
        <authorList>
            <person name="Corre E."/>
            <person name="Pelletier E."/>
            <person name="Niang G."/>
            <person name="Scheremetjew M."/>
            <person name="Finn R."/>
            <person name="Kale V."/>
            <person name="Holt S."/>
            <person name="Cochrane G."/>
            <person name="Meng A."/>
            <person name="Brown T."/>
            <person name="Cohen L."/>
        </authorList>
    </citation>
    <scope>NUCLEOTIDE SEQUENCE</scope>
    <source>
        <strain evidence="2">CCMP127</strain>
    </source>
</reference>
<dbReference type="SMART" id="SM00248">
    <property type="entry name" value="ANK"/>
    <property type="match status" value="4"/>
</dbReference>
<sequence>MATHILPAMSYYHDDESSFSQQQRQEDVLRRYLGPQEFASFQYQIPWRKVLSSEHHNEGVLRYLGATTASQYAKLRKLYSASPKEFWAWCRHAAQYNVDEWGEYPLHRASRHGSVVDVRTVLELYPSAITQPCRQLQNLPLHCAILSNNESVVYFLLTAYPAAMHAMNIQQGLPLHAAVLSCCSDRLVNILLQCYPGALAVPNLSHGQTPMHLIYQHSFFRRSHRNIQWWIDRVPREDNELLEQALHHPDAKGRLPAHICMAHEPTLTVRSLLFYSSLDALACTDAQGYTPLHVACRQSSSTPTLLDAIQAIVKAYPQATVMSDHDGNLPLHVALRHGAPEEVIAVLLRYHRPTFHGSRTKLWELAAMHHASVATLFLLLRSEPVIVSSFPR</sequence>
<dbReference type="InterPro" id="IPR036770">
    <property type="entry name" value="Ankyrin_rpt-contain_sf"/>
</dbReference>
<dbReference type="PROSITE" id="PS50297">
    <property type="entry name" value="ANK_REP_REGION"/>
    <property type="match status" value="1"/>
</dbReference>
<evidence type="ECO:0000313" key="2">
    <source>
        <dbReference type="EMBL" id="CAE0421651.1"/>
    </source>
</evidence>
<feature type="repeat" description="ANK" evidence="1">
    <location>
        <begin position="326"/>
        <end position="349"/>
    </location>
</feature>
<organism evidence="2">
    <name type="scientific">Amphora coffeiformis</name>
    <dbReference type="NCBI Taxonomy" id="265554"/>
    <lineage>
        <taxon>Eukaryota</taxon>
        <taxon>Sar</taxon>
        <taxon>Stramenopiles</taxon>
        <taxon>Ochrophyta</taxon>
        <taxon>Bacillariophyta</taxon>
        <taxon>Bacillariophyceae</taxon>
        <taxon>Bacillariophycidae</taxon>
        <taxon>Thalassiophysales</taxon>
        <taxon>Catenulaceae</taxon>
        <taxon>Amphora</taxon>
    </lineage>
</organism>
<evidence type="ECO:0000256" key="1">
    <source>
        <dbReference type="PROSITE-ProRule" id="PRU00023"/>
    </source>
</evidence>
<dbReference type="AlphaFoldDB" id="A0A7S3LGF9"/>
<accession>A0A7S3LGF9</accession>
<dbReference type="PANTHER" id="PTHR24121">
    <property type="entry name" value="NO MECHANORECEPTOR POTENTIAL C, ISOFORM D-RELATED"/>
    <property type="match status" value="1"/>
</dbReference>
<dbReference type="Gene3D" id="1.25.40.20">
    <property type="entry name" value="Ankyrin repeat-containing domain"/>
    <property type="match status" value="2"/>
</dbReference>
<dbReference type="EMBL" id="HBIM01024657">
    <property type="protein sequence ID" value="CAE0421651.1"/>
    <property type="molecule type" value="Transcribed_RNA"/>
</dbReference>
<proteinExistence type="predicted"/>
<dbReference type="PROSITE" id="PS50088">
    <property type="entry name" value="ANK_REPEAT"/>
    <property type="match status" value="1"/>
</dbReference>
<name>A0A7S3LGF9_9STRA</name>
<keyword evidence="1" id="KW-0040">ANK repeat</keyword>
<dbReference type="SUPFAM" id="SSF48403">
    <property type="entry name" value="Ankyrin repeat"/>
    <property type="match status" value="1"/>
</dbReference>
<dbReference type="InterPro" id="IPR002110">
    <property type="entry name" value="Ankyrin_rpt"/>
</dbReference>
<gene>
    <name evidence="2" type="ORF">ACOF00016_LOCUS18288</name>
</gene>